<evidence type="ECO:0000256" key="4">
    <source>
        <dbReference type="SAM" id="Phobius"/>
    </source>
</evidence>
<dbReference type="AlphaFoldDB" id="A0A1Y1V8K5"/>
<dbReference type="InterPro" id="IPR006059">
    <property type="entry name" value="SBP"/>
</dbReference>
<evidence type="ECO:0000256" key="1">
    <source>
        <dbReference type="ARBA" id="ARBA00008520"/>
    </source>
</evidence>
<dbReference type="OrthoDB" id="2148750at2759"/>
<dbReference type="PANTHER" id="PTHR43649">
    <property type="entry name" value="ARABINOSE-BINDING PROTEIN-RELATED"/>
    <property type="match status" value="1"/>
</dbReference>
<feature type="transmembrane region" description="Helical" evidence="4">
    <location>
        <begin position="401"/>
        <end position="420"/>
    </location>
</feature>
<feature type="transmembrane region" description="Helical" evidence="4">
    <location>
        <begin position="554"/>
        <end position="577"/>
    </location>
</feature>
<feature type="transmembrane region" description="Helical" evidence="4">
    <location>
        <begin position="474"/>
        <end position="495"/>
    </location>
</feature>
<dbReference type="SUPFAM" id="SSF53850">
    <property type="entry name" value="Periplasmic binding protein-like II"/>
    <property type="match status" value="1"/>
</dbReference>
<evidence type="ECO:0000256" key="3">
    <source>
        <dbReference type="ARBA" id="ARBA00022729"/>
    </source>
</evidence>
<feature type="transmembrane region" description="Helical" evidence="4">
    <location>
        <begin position="432"/>
        <end position="454"/>
    </location>
</feature>
<keyword evidence="4" id="KW-0812">Transmembrane</keyword>
<dbReference type="EMBL" id="MCFH01000022">
    <property type="protein sequence ID" value="ORX49964.1"/>
    <property type="molecule type" value="Genomic_DNA"/>
</dbReference>
<dbReference type="PANTHER" id="PTHR43649:SF34">
    <property type="entry name" value="ABC TRANSPORTER PERIPLASMIC-BINDING PROTEIN YCJN-RELATED"/>
    <property type="match status" value="1"/>
</dbReference>
<gene>
    <name evidence="5" type="ORF">BCR36DRAFT_327349</name>
</gene>
<evidence type="ECO:0000313" key="6">
    <source>
        <dbReference type="Proteomes" id="UP000193719"/>
    </source>
</evidence>
<keyword evidence="4" id="KW-0472">Membrane</keyword>
<reference evidence="5 6" key="1">
    <citation type="submission" date="2016-08" db="EMBL/GenBank/DDBJ databases">
        <title>Genomes of anaerobic fungi encode conserved fungal cellulosomes for biomass hydrolysis.</title>
        <authorList>
            <consortium name="DOE Joint Genome Institute"/>
            <person name="Haitjema C.H."/>
            <person name="Gilmore S.P."/>
            <person name="Henske J.K."/>
            <person name="Solomon K.V."/>
            <person name="De Groot R."/>
            <person name="Kuo A."/>
            <person name="Mondo S.J."/>
            <person name="Salamov A.A."/>
            <person name="Labutti K."/>
            <person name="Zhao Z."/>
            <person name="Chiniquy J."/>
            <person name="Barry K."/>
            <person name="Brewer H.M."/>
            <person name="Purvine S.O."/>
            <person name="Wright A.T."/>
            <person name="Boxma B."/>
            <person name="Van Alen T."/>
            <person name="Hackstein J.H."/>
            <person name="Baker S.E."/>
            <person name="Grigoriev I.V."/>
            <person name="O'Malley M.A."/>
        </authorList>
    </citation>
    <scope>NUCLEOTIDE SEQUENCE [LARGE SCALE GENOMIC DNA]</scope>
    <source>
        <strain evidence="6">finn</strain>
    </source>
</reference>
<feature type="transmembrane region" description="Helical" evidence="4">
    <location>
        <begin position="367"/>
        <end position="389"/>
    </location>
</feature>
<sequence length="707" mass="82142">MVYSDKDESEYGLEIKDILAKKSTEYDFILYNIHHTYSVGGNLINMKKLISLNTLEQYNKGVIKYVGYRDDSLVGIPLLANYGNMYYNKELLEKYNLPVPETWKQLNETLSYIYSKEKEINKDLIGYIGGLPENYVTINTIQEMIFSYRENKKSDEIPDYQSKSSIEAMTMLKYLLDNYSSKEYFQLEQTEVIQKILTGNVVFARMFNFPMSEEYKKIFNFIPIPGNNPGTYGSSIYGYNIGISKYVDEDKHHKMSIVLDYLFSEDMQKYLASSRNMYSPLVKLYSQNATTTNNNVCKKVDCELISNLQFFNKPINYYDSYDDFSNEFLNIIDNYLYKNKLTSEETLKHIDDLTLNHFVRIDSPSGLFISALFLIITFFIVVSYILMFHRKINVLFVFLNNNYWAVFLYGTFLILCYTVISVGEMTQVKCNLRFIALTLGLPISFSPLLLRLIVLFPESNRISNHISRNFSNYLCYHILFELLLCVLYLLFPFTVNNHLLYLSDGLENFQTCDCTNNLTKLILTVDIADKGIEILIFAILIFAEWNITATKTDIISLTFCISFDVIAFLIFAAFYFTEFKSKELYFWTKVGPALLFGLSNFFFVYVWKYISIFTTGVDDLESKEAYLQKKTNETNMRNITRLSLINSESKMTSTKSSISNNSENFFNKIIKCHYETANSAQDLNHSYGSNVNKNNVISTVPIKNRDC</sequence>
<accession>A0A1Y1V8K5</accession>
<dbReference type="Gene3D" id="3.40.190.10">
    <property type="entry name" value="Periplasmic binding protein-like II"/>
    <property type="match status" value="2"/>
</dbReference>
<comment type="caution">
    <text evidence="5">The sequence shown here is derived from an EMBL/GenBank/DDBJ whole genome shotgun (WGS) entry which is preliminary data.</text>
</comment>
<evidence type="ECO:0000256" key="2">
    <source>
        <dbReference type="ARBA" id="ARBA00022448"/>
    </source>
</evidence>
<protein>
    <submittedName>
        <fullName evidence="5">Periplasmic binding protein-like II</fullName>
    </submittedName>
</protein>
<comment type="similarity">
    <text evidence="1">Belongs to the bacterial solute-binding protein 1 family.</text>
</comment>
<keyword evidence="6" id="KW-1185">Reference proteome</keyword>
<name>A0A1Y1V8K5_9FUNG</name>
<organism evidence="5 6">
    <name type="scientific">Piromyces finnis</name>
    <dbReference type="NCBI Taxonomy" id="1754191"/>
    <lineage>
        <taxon>Eukaryota</taxon>
        <taxon>Fungi</taxon>
        <taxon>Fungi incertae sedis</taxon>
        <taxon>Chytridiomycota</taxon>
        <taxon>Chytridiomycota incertae sedis</taxon>
        <taxon>Neocallimastigomycetes</taxon>
        <taxon>Neocallimastigales</taxon>
        <taxon>Neocallimastigaceae</taxon>
        <taxon>Piromyces</taxon>
    </lineage>
</organism>
<dbReference type="Pfam" id="PF01547">
    <property type="entry name" value="SBP_bac_1"/>
    <property type="match status" value="1"/>
</dbReference>
<feature type="transmembrane region" description="Helical" evidence="4">
    <location>
        <begin position="584"/>
        <end position="607"/>
    </location>
</feature>
<evidence type="ECO:0000313" key="5">
    <source>
        <dbReference type="EMBL" id="ORX49964.1"/>
    </source>
</evidence>
<dbReference type="InterPro" id="IPR050490">
    <property type="entry name" value="Bact_solute-bd_prot1"/>
</dbReference>
<keyword evidence="4" id="KW-1133">Transmembrane helix</keyword>
<proteinExistence type="inferred from homology"/>
<dbReference type="Proteomes" id="UP000193719">
    <property type="component" value="Unassembled WGS sequence"/>
</dbReference>
<keyword evidence="3" id="KW-0732">Signal</keyword>
<keyword evidence="2" id="KW-0813">Transport</keyword>
<reference evidence="5 6" key="2">
    <citation type="submission" date="2016-08" db="EMBL/GenBank/DDBJ databases">
        <title>Pervasive Adenine N6-methylation of Active Genes in Fungi.</title>
        <authorList>
            <consortium name="DOE Joint Genome Institute"/>
            <person name="Mondo S.J."/>
            <person name="Dannebaum R.O."/>
            <person name="Kuo R.C."/>
            <person name="Labutti K."/>
            <person name="Haridas S."/>
            <person name="Kuo A."/>
            <person name="Salamov A."/>
            <person name="Ahrendt S.R."/>
            <person name="Lipzen A."/>
            <person name="Sullivan W."/>
            <person name="Andreopoulos W.B."/>
            <person name="Clum A."/>
            <person name="Lindquist E."/>
            <person name="Daum C."/>
            <person name="Ramamoorthy G.K."/>
            <person name="Gryganskyi A."/>
            <person name="Culley D."/>
            <person name="Magnuson J.K."/>
            <person name="James T.Y."/>
            <person name="O'Malley M.A."/>
            <person name="Stajich J.E."/>
            <person name="Spatafora J.W."/>
            <person name="Visel A."/>
            <person name="Grigoriev I.V."/>
        </authorList>
    </citation>
    <scope>NUCLEOTIDE SEQUENCE [LARGE SCALE GENOMIC DNA]</scope>
    <source>
        <strain evidence="6">finn</strain>
    </source>
</reference>